<evidence type="ECO:0000313" key="2">
    <source>
        <dbReference type="Proteomes" id="UP000515146"/>
    </source>
</evidence>
<name>A0A6P6XN30_DERPT</name>
<dbReference type="InParanoid" id="A0A6P6XN30"/>
<organism evidence="2 3">
    <name type="scientific">Dermatophagoides pteronyssinus</name>
    <name type="common">European house dust mite</name>
    <dbReference type="NCBI Taxonomy" id="6956"/>
    <lineage>
        <taxon>Eukaryota</taxon>
        <taxon>Metazoa</taxon>
        <taxon>Ecdysozoa</taxon>
        <taxon>Arthropoda</taxon>
        <taxon>Chelicerata</taxon>
        <taxon>Arachnida</taxon>
        <taxon>Acari</taxon>
        <taxon>Acariformes</taxon>
        <taxon>Sarcoptiformes</taxon>
        <taxon>Astigmata</taxon>
        <taxon>Psoroptidia</taxon>
        <taxon>Analgoidea</taxon>
        <taxon>Pyroglyphidae</taxon>
        <taxon>Dermatophagoidinae</taxon>
        <taxon>Dermatophagoides</taxon>
    </lineage>
</organism>
<keyword evidence="1" id="KW-0732">Signal</keyword>
<protein>
    <submittedName>
        <fullName evidence="3">Chromosome segregation in meiosis protein 3-like</fullName>
    </submittedName>
</protein>
<feature type="signal peptide" evidence="1">
    <location>
        <begin position="1"/>
        <end position="20"/>
    </location>
</feature>
<reference evidence="3" key="1">
    <citation type="submission" date="2025-08" db="UniProtKB">
        <authorList>
            <consortium name="RefSeq"/>
        </authorList>
    </citation>
    <scope>IDENTIFICATION</scope>
    <source>
        <strain evidence="3">Airmid</strain>
    </source>
</reference>
<gene>
    <name evidence="3" type="primary">LOC113788918</name>
</gene>
<feature type="chain" id="PRO_5028006406" evidence="1">
    <location>
        <begin position="21"/>
        <end position="115"/>
    </location>
</feature>
<dbReference type="AlphaFoldDB" id="A0A6P6XN30"/>
<keyword evidence="2" id="KW-1185">Reference proteome</keyword>
<proteinExistence type="predicted"/>
<evidence type="ECO:0000313" key="3">
    <source>
        <dbReference type="RefSeq" id="XP_027194183.1"/>
    </source>
</evidence>
<dbReference type="RefSeq" id="XP_027194183.1">
    <property type="nucleotide sequence ID" value="XM_027338382.1"/>
</dbReference>
<sequence length="115" mass="13369">MNQKLLILFLIFASVMLSMAAKSIIVKDDDYDDDDDDDDDDDNNYNSLRQRIILDKLLDTMISRMRSMKCRQESDLLSQIQLNVRDAHLGHSIRAMENILVMIRTVVDICPKHIE</sequence>
<evidence type="ECO:0000256" key="1">
    <source>
        <dbReference type="SAM" id="SignalP"/>
    </source>
</evidence>
<dbReference type="KEGG" id="dpte:113788918"/>
<accession>A0A6P6XN30</accession>
<dbReference type="Proteomes" id="UP000515146">
    <property type="component" value="Unplaced"/>
</dbReference>